<dbReference type="NCBIfam" id="TIGR00912">
    <property type="entry name" value="2A0309"/>
    <property type="match status" value="1"/>
</dbReference>
<dbReference type="OrthoDB" id="2716906at2"/>
<evidence type="ECO:0000256" key="4">
    <source>
        <dbReference type="ARBA" id="ARBA00022544"/>
    </source>
</evidence>
<accession>A0A1S2MBG8</accession>
<dbReference type="Pfam" id="PF03845">
    <property type="entry name" value="Spore_permease"/>
    <property type="match status" value="1"/>
</dbReference>
<feature type="transmembrane region" description="Helical" evidence="8">
    <location>
        <begin position="338"/>
        <end position="360"/>
    </location>
</feature>
<comment type="caution">
    <text evidence="9">The sequence shown here is derived from an EMBL/GenBank/DDBJ whole genome shotgun (WGS) entry which is preliminary data.</text>
</comment>
<dbReference type="RefSeq" id="WP_071388510.1">
    <property type="nucleotide sequence ID" value="NZ_MLQS01000001.1"/>
</dbReference>
<dbReference type="InterPro" id="IPR004761">
    <property type="entry name" value="Spore_GerAB"/>
</dbReference>
<feature type="transmembrane region" description="Helical" evidence="8">
    <location>
        <begin position="42"/>
        <end position="63"/>
    </location>
</feature>
<evidence type="ECO:0000256" key="7">
    <source>
        <dbReference type="ARBA" id="ARBA00023136"/>
    </source>
</evidence>
<dbReference type="GO" id="GO:0009847">
    <property type="term" value="P:spore germination"/>
    <property type="evidence" value="ECO:0007669"/>
    <property type="project" value="InterPro"/>
</dbReference>
<evidence type="ECO:0000313" key="10">
    <source>
        <dbReference type="Proteomes" id="UP000180057"/>
    </source>
</evidence>
<dbReference type="PANTHER" id="PTHR34975:SF2">
    <property type="entry name" value="SPORE GERMINATION PROTEIN A2"/>
    <property type="match status" value="1"/>
</dbReference>
<keyword evidence="3" id="KW-0813">Transport</keyword>
<feature type="transmembrane region" description="Helical" evidence="8">
    <location>
        <begin position="149"/>
        <end position="167"/>
    </location>
</feature>
<dbReference type="EMBL" id="MLQS01000001">
    <property type="protein sequence ID" value="OIJ21934.1"/>
    <property type="molecule type" value="Genomic_DNA"/>
</dbReference>
<evidence type="ECO:0000313" key="9">
    <source>
        <dbReference type="EMBL" id="OIJ21934.1"/>
    </source>
</evidence>
<keyword evidence="10" id="KW-1185">Reference proteome</keyword>
<name>A0A1S2MBG8_9BACI</name>
<protein>
    <submittedName>
        <fullName evidence="9">Uncharacterized protein</fullName>
    </submittedName>
</protein>
<comment type="similarity">
    <text evidence="2">Belongs to the amino acid-polyamine-organocation (APC) superfamily. Spore germination protein (SGP) (TC 2.A.3.9) family.</text>
</comment>
<reference evidence="9 10" key="1">
    <citation type="submission" date="2016-10" db="EMBL/GenBank/DDBJ databases">
        <title>Draft genome sequences of four alkaliphilic bacteria belonging to the Anaerobacillus genus.</title>
        <authorList>
            <person name="Bassil N.M."/>
            <person name="Lloyd J.R."/>
        </authorList>
    </citation>
    <scope>NUCLEOTIDE SEQUENCE [LARGE SCALE GENOMIC DNA]</scope>
    <source>
        <strain evidence="9 10">DSM 22531</strain>
    </source>
</reference>
<dbReference type="PANTHER" id="PTHR34975">
    <property type="entry name" value="SPORE GERMINATION PROTEIN A2"/>
    <property type="match status" value="1"/>
</dbReference>
<evidence type="ECO:0000256" key="5">
    <source>
        <dbReference type="ARBA" id="ARBA00022692"/>
    </source>
</evidence>
<gene>
    <name evidence="9" type="ORF">BKP45_04445</name>
</gene>
<sequence>MDPNNYQISKIEMSVTLISMIIGVGILTLPRALATSVGTPDGWISVIIGALLTMVLIYFIARLHRHFPGETLFTFVSQCPNGKWIGQLLTLLFIVHFLALLSYEARILTIVIRMFLLPETPADITAAVVFLATTYAVTKGLQGIVHLNLMFLPIVLSMIFLILMFSMGEGQLDHLRPIVAEGIQPVLLGVSDTVLSYAGIEILFFFIAFMKLKDIKAIPINGGIAVVTIFYMLVVTISYSVLTVVGTEVVVFPLVTLSQELEIVQGIIERMEPLLITVWIMTIFNTMAICHFLATRLIKDVLIKKPRISTIAISITFFSFMISFIPNSIQETFTFGGWISYFALSITMISLIIGYVFVVINKKSQKQKGSEMM</sequence>
<evidence type="ECO:0000256" key="8">
    <source>
        <dbReference type="SAM" id="Phobius"/>
    </source>
</evidence>
<feature type="transmembrane region" description="Helical" evidence="8">
    <location>
        <begin position="12"/>
        <end position="30"/>
    </location>
</feature>
<dbReference type="Gene3D" id="1.20.1740.10">
    <property type="entry name" value="Amino acid/polyamine transporter I"/>
    <property type="match status" value="1"/>
</dbReference>
<keyword evidence="5 8" id="KW-0812">Transmembrane</keyword>
<feature type="transmembrane region" description="Helical" evidence="8">
    <location>
        <begin position="84"/>
        <end position="103"/>
    </location>
</feature>
<keyword evidence="7 8" id="KW-0472">Membrane</keyword>
<dbReference type="STRING" id="472963.BKP45_04445"/>
<keyword evidence="6 8" id="KW-1133">Transmembrane helix</keyword>
<evidence type="ECO:0000256" key="1">
    <source>
        <dbReference type="ARBA" id="ARBA00004141"/>
    </source>
</evidence>
<feature type="transmembrane region" description="Helical" evidence="8">
    <location>
        <begin position="306"/>
        <end position="326"/>
    </location>
</feature>
<dbReference type="GO" id="GO:0016020">
    <property type="term" value="C:membrane"/>
    <property type="evidence" value="ECO:0007669"/>
    <property type="project" value="UniProtKB-SubCell"/>
</dbReference>
<organism evidence="9 10">
    <name type="scientific">Anaerobacillus alkalidiazotrophicus</name>
    <dbReference type="NCBI Taxonomy" id="472963"/>
    <lineage>
        <taxon>Bacteria</taxon>
        <taxon>Bacillati</taxon>
        <taxon>Bacillota</taxon>
        <taxon>Bacilli</taxon>
        <taxon>Bacillales</taxon>
        <taxon>Bacillaceae</taxon>
        <taxon>Anaerobacillus</taxon>
    </lineage>
</organism>
<feature type="transmembrane region" description="Helical" evidence="8">
    <location>
        <begin position="224"/>
        <end position="254"/>
    </location>
</feature>
<evidence type="ECO:0000256" key="6">
    <source>
        <dbReference type="ARBA" id="ARBA00022989"/>
    </source>
</evidence>
<feature type="transmembrane region" description="Helical" evidence="8">
    <location>
        <begin position="194"/>
        <end position="212"/>
    </location>
</feature>
<comment type="subcellular location">
    <subcellularLocation>
        <location evidence="1">Membrane</location>
        <topology evidence="1">Multi-pass membrane protein</topology>
    </subcellularLocation>
</comment>
<feature type="transmembrane region" description="Helical" evidence="8">
    <location>
        <begin position="274"/>
        <end position="294"/>
    </location>
</feature>
<proteinExistence type="inferred from homology"/>
<keyword evidence="4" id="KW-0309">Germination</keyword>
<evidence type="ECO:0000256" key="3">
    <source>
        <dbReference type="ARBA" id="ARBA00022448"/>
    </source>
</evidence>
<evidence type="ECO:0000256" key="2">
    <source>
        <dbReference type="ARBA" id="ARBA00007998"/>
    </source>
</evidence>
<dbReference type="AlphaFoldDB" id="A0A1S2MBG8"/>
<dbReference type="Proteomes" id="UP000180057">
    <property type="component" value="Unassembled WGS sequence"/>
</dbReference>